<dbReference type="RefSeq" id="XP_047840199.1">
    <property type="nucleotide sequence ID" value="XM_047984225.1"/>
</dbReference>
<evidence type="ECO:0000256" key="1">
    <source>
        <dbReference type="SAM" id="MobiDB-lite"/>
    </source>
</evidence>
<evidence type="ECO:0000313" key="2">
    <source>
        <dbReference type="EMBL" id="UNI16718.1"/>
    </source>
</evidence>
<keyword evidence="3" id="KW-1185">Reference proteome</keyword>
<evidence type="ECO:0000313" key="3">
    <source>
        <dbReference type="Proteomes" id="UP000829364"/>
    </source>
</evidence>
<reference evidence="2" key="1">
    <citation type="submission" date="2021-11" db="EMBL/GenBank/DDBJ databases">
        <title>Purpureocillium_takamizusanense_genome.</title>
        <authorList>
            <person name="Nguyen N.-H."/>
        </authorList>
    </citation>
    <scope>NUCLEOTIDE SEQUENCE</scope>
    <source>
        <strain evidence="2">PT3</strain>
    </source>
</reference>
<accession>A0A9Q8QAY7</accession>
<feature type="compositionally biased region" description="Pro residues" evidence="1">
    <location>
        <begin position="45"/>
        <end position="54"/>
    </location>
</feature>
<protein>
    <submittedName>
        <fullName evidence="2">Uncharacterized protein</fullName>
    </submittedName>
</protein>
<sequence length="91" mass="9632">MMASATPANADSQVPLTVIDQPQPSPQSPQSPQSQLTPIVDGPVSPVPTAPAGPEPRVSSSQVDTSLREFLRRVDGYAPICISLMRLHTTI</sequence>
<dbReference type="KEGG" id="ptkz:JDV02_003131"/>
<dbReference type="EMBL" id="CP086355">
    <property type="protein sequence ID" value="UNI16718.1"/>
    <property type="molecule type" value="Genomic_DNA"/>
</dbReference>
<dbReference type="AlphaFoldDB" id="A0A9Q8QAY7"/>
<feature type="compositionally biased region" description="Polar residues" evidence="1">
    <location>
        <begin position="1"/>
        <end position="15"/>
    </location>
</feature>
<organism evidence="2 3">
    <name type="scientific">Purpureocillium takamizusanense</name>
    <dbReference type="NCBI Taxonomy" id="2060973"/>
    <lineage>
        <taxon>Eukaryota</taxon>
        <taxon>Fungi</taxon>
        <taxon>Dikarya</taxon>
        <taxon>Ascomycota</taxon>
        <taxon>Pezizomycotina</taxon>
        <taxon>Sordariomycetes</taxon>
        <taxon>Hypocreomycetidae</taxon>
        <taxon>Hypocreales</taxon>
        <taxon>Ophiocordycipitaceae</taxon>
        <taxon>Purpureocillium</taxon>
    </lineage>
</organism>
<dbReference type="GeneID" id="72065091"/>
<dbReference type="Proteomes" id="UP000829364">
    <property type="component" value="Chromosome 2"/>
</dbReference>
<proteinExistence type="predicted"/>
<name>A0A9Q8QAY7_9HYPO</name>
<feature type="region of interest" description="Disordered" evidence="1">
    <location>
        <begin position="1"/>
        <end position="64"/>
    </location>
</feature>
<gene>
    <name evidence="2" type="ORF">JDV02_003131</name>
</gene>